<keyword evidence="2" id="KW-0472">Membrane</keyword>
<feature type="transmembrane region" description="Helical" evidence="2">
    <location>
        <begin position="44"/>
        <end position="66"/>
    </location>
</feature>
<dbReference type="PANTHER" id="PTHR22911">
    <property type="entry name" value="ACYL-MALONYL CONDENSING ENZYME-RELATED"/>
    <property type="match status" value="1"/>
</dbReference>
<name>A0A937FIB0_9CLOT</name>
<dbReference type="EMBL" id="JAESWA010000022">
    <property type="protein sequence ID" value="MBL4932617.1"/>
    <property type="molecule type" value="Genomic_DNA"/>
</dbReference>
<dbReference type="RefSeq" id="WP_202767961.1">
    <property type="nucleotide sequence ID" value="NZ_JAESWA010000022.1"/>
</dbReference>
<keyword evidence="2" id="KW-0812">Transmembrane</keyword>
<dbReference type="GO" id="GO:0016020">
    <property type="term" value="C:membrane"/>
    <property type="evidence" value="ECO:0007669"/>
    <property type="project" value="InterPro"/>
</dbReference>
<evidence type="ECO:0000256" key="2">
    <source>
        <dbReference type="SAM" id="Phobius"/>
    </source>
</evidence>
<feature type="transmembrane region" description="Helical" evidence="2">
    <location>
        <begin position="87"/>
        <end position="108"/>
    </location>
</feature>
<feature type="transmembrane region" description="Helical" evidence="2">
    <location>
        <begin position="267"/>
        <end position="286"/>
    </location>
</feature>
<dbReference type="Pfam" id="PF00892">
    <property type="entry name" value="EamA"/>
    <property type="match status" value="2"/>
</dbReference>
<dbReference type="Proteomes" id="UP000623681">
    <property type="component" value="Unassembled WGS sequence"/>
</dbReference>
<dbReference type="SUPFAM" id="SSF103481">
    <property type="entry name" value="Multidrug resistance efflux transporter EmrE"/>
    <property type="match status" value="2"/>
</dbReference>
<evidence type="ECO:0000313" key="4">
    <source>
        <dbReference type="EMBL" id="MBL4932617.1"/>
    </source>
</evidence>
<organism evidence="4 5">
    <name type="scientific">Clostridium paridis</name>
    <dbReference type="NCBI Taxonomy" id="2803863"/>
    <lineage>
        <taxon>Bacteria</taxon>
        <taxon>Bacillati</taxon>
        <taxon>Bacillota</taxon>
        <taxon>Clostridia</taxon>
        <taxon>Eubacteriales</taxon>
        <taxon>Clostridiaceae</taxon>
        <taxon>Clostridium</taxon>
    </lineage>
</organism>
<feature type="transmembrane region" description="Helical" evidence="2">
    <location>
        <begin position="235"/>
        <end position="255"/>
    </location>
</feature>
<feature type="transmembrane region" description="Helical" evidence="2">
    <location>
        <begin position="12"/>
        <end position="38"/>
    </location>
</feature>
<keyword evidence="2" id="KW-1133">Transmembrane helix</keyword>
<feature type="transmembrane region" description="Helical" evidence="2">
    <location>
        <begin position="167"/>
        <end position="191"/>
    </location>
</feature>
<dbReference type="InterPro" id="IPR000620">
    <property type="entry name" value="EamA_dom"/>
</dbReference>
<sequence length="321" mass="33763">MENSLSNGKKGFFSGIFSGMTWGLDTTLMGVVLLAAIFNKDEKIIFLAPLLTAFLHDLFSVIWMIIYHGVRGNLKNSIKKVFSKNGGVVAIAALLGGPVGMTGYLLAVKYIGPAYTASISAFYPAVGALFAFIILKDKLSIKGVMGLALSIGAILVLGYSSDGMSSASMIGFAFALLAVIGWGLECVVCAYGMKGDDLAPDEALFVRQLTSALVYGVIIIPAMGGISVLKSGIPLSTTALIVATALAGTTSYLLYYTAINKIGATRAMALNITYSVWAIIFQVIFIGTGTTLKSVICSVLIICGSVIVAKDQENENIEFAN</sequence>
<gene>
    <name evidence="4" type="ORF">JK634_12410</name>
</gene>
<evidence type="ECO:0000259" key="3">
    <source>
        <dbReference type="Pfam" id="PF00892"/>
    </source>
</evidence>
<comment type="caution">
    <text evidence="4">The sequence shown here is derived from an EMBL/GenBank/DDBJ whole genome shotgun (WGS) entry which is preliminary data.</text>
</comment>
<feature type="domain" description="EamA" evidence="3">
    <location>
        <begin position="19"/>
        <end position="157"/>
    </location>
</feature>
<feature type="transmembrane region" description="Helical" evidence="2">
    <location>
        <begin position="114"/>
        <end position="135"/>
    </location>
</feature>
<dbReference type="PANTHER" id="PTHR22911:SF137">
    <property type="entry name" value="SOLUTE CARRIER FAMILY 35 MEMBER G2-RELATED"/>
    <property type="match status" value="1"/>
</dbReference>
<feature type="transmembrane region" description="Helical" evidence="2">
    <location>
        <begin position="144"/>
        <end position="161"/>
    </location>
</feature>
<comment type="similarity">
    <text evidence="1">Belongs to the EamA transporter family.</text>
</comment>
<protein>
    <submittedName>
        <fullName evidence="4">DMT family transporter</fullName>
    </submittedName>
</protein>
<accession>A0A937FIB0</accession>
<evidence type="ECO:0000256" key="1">
    <source>
        <dbReference type="ARBA" id="ARBA00007362"/>
    </source>
</evidence>
<evidence type="ECO:0000313" key="5">
    <source>
        <dbReference type="Proteomes" id="UP000623681"/>
    </source>
</evidence>
<dbReference type="AlphaFoldDB" id="A0A937FIB0"/>
<feature type="domain" description="EamA" evidence="3">
    <location>
        <begin position="170"/>
        <end position="308"/>
    </location>
</feature>
<proteinExistence type="inferred from homology"/>
<dbReference type="InterPro" id="IPR037185">
    <property type="entry name" value="EmrE-like"/>
</dbReference>
<reference evidence="4" key="1">
    <citation type="submission" date="2021-01" db="EMBL/GenBank/DDBJ databases">
        <title>Genome public.</title>
        <authorList>
            <person name="Liu C."/>
            <person name="Sun Q."/>
        </authorList>
    </citation>
    <scope>NUCLEOTIDE SEQUENCE</scope>
    <source>
        <strain evidence="4">YIM B02565</strain>
    </source>
</reference>
<keyword evidence="5" id="KW-1185">Reference proteome</keyword>
<feature type="transmembrane region" description="Helical" evidence="2">
    <location>
        <begin position="212"/>
        <end position="229"/>
    </location>
</feature>